<protein>
    <recommendedName>
        <fullName evidence="2">Retrotransposon gag domain-containing protein</fullName>
    </recommendedName>
</protein>
<proteinExistence type="predicted"/>
<dbReference type="AlphaFoldDB" id="A0ABD3AID6"/>
<sequence>MVKTRNQSMEESFKRMDKEVVELSCLIKGIGSKNEVLETSLKVLGNRQETMENMVKDLNDKYEHMVGFMALMNQSMLNLSKDKQVEESSRIYGPGLKFSGRKNGDSYRNNQGKNEGRQEQKIPKIEFPFFDGEGPREWIRNANIYFQIHGIEEDQRTPVVEMYLKGRADVWYQGYSSGRGNIPWHELSTQLCIRFGEGGPEEAIEEFSKICQQGIVEDYQERFETLKALVMPFLPPMQESYYI</sequence>
<accession>A0ABD3AID6</accession>
<organism evidence="3 4">
    <name type="scientific">Cinchona calisaya</name>
    <dbReference type="NCBI Taxonomy" id="153742"/>
    <lineage>
        <taxon>Eukaryota</taxon>
        <taxon>Viridiplantae</taxon>
        <taxon>Streptophyta</taxon>
        <taxon>Embryophyta</taxon>
        <taxon>Tracheophyta</taxon>
        <taxon>Spermatophyta</taxon>
        <taxon>Magnoliopsida</taxon>
        <taxon>eudicotyledons</taxon>
        <taxon>Gunneridae</taxon>
        <taxon>Pentapetalae</taxon>
        <taxon>asterids</taxon>
        <taxon>lamiids</taxon>
        <taxon>Gentianales</taxon>
        <taxon>Rubiaceae</taxon>
        <taxon>Cinchonoideae</taxon>
        <taxon>Cinchoneae</taxon>
        <taxon>Cinchona</taxon>
    </lineage>
</organism>
<reference evidence="3 4" key="1">
    <citation type="submission" date="2024-11" db="EMBL/GenBank/DDBJ databases">
        <title>A near-complete genome assembly of Cinchona calisaya.</title>
        <authorList>
            <person name="Lian D.C."/>
            <person name="Zhao X.W."/>
            <person name="Wei L."/>
        </authorList>
    </citation>
    <scope>NUCLEOTIDE SEQUENCE [LARGE SCALE GENOMIC DNA]</scope>
    <source>
        <tissue evidence="3">Nenye</tissue>
    </source>
</reference>
<feature type="region of interest" description="Disordered" evidence="1">
    <location>
        <begin position="93"/>
        <end position="120"/>
    </location>
</feature>
<evidence type="ECO:0000259" key="2">
    <source>
        <dbReference type="Pfam" id="PF03732"/>
    </source>
</evidence>
<name>A0ABD3AID6_9GENT</name>
<dbReference type="EMBL" id="JBJUIK010000004">
    <property type="protein sequence ID" value="KAL3530058.1"/>
    <property type="molecule type" value="Genomic_DNA"/>
</dbReference>
<dbReference type="Pfam" id="PF03732">
    <property type="entry name" value="Retrotrans_gag"/>
    <property type="match status" value="1"/>
</dbReference>
<evidence type="ECO:0000313" key="3">
    <source>
        <dbReference type="EMBL" id="KAL3530058.1"/>
    </source>
</evidence>
<dbReference type="InterPro" id="IPR005162">
    <property type="entry name" value="Retrotrans_gag_dom"/>
</dbReference>
<dbReference type="Proteomes" id="UP001630127">
    <property type="component" value="Unassembled WGS sequence"/>
</dbReference>
<gene>
    <name evidence="3" type="ORF">ACH5RR_009380</name>
</gene>
<evidence type="ECO:0000256" key="1">
    <source>
        <dbReference type="SAM" id="MobiDB-lite"/>
    </source>
</evidence>
<comment type="caution">
    <text evidence="3">The sequence shown here is derived from an EMBL/GenBank/DDBJ whole genome shotgun (WGS) entry which is preliminary data.</text>
</comment>
<feature type="domain" description="Retrotransposon gag" evidence="2">
    <location>
        <begin position="161"/>
        <end position="230"/>
    </location>
</feature>
<keyword evidence="4" id="KW-1185">Reference proteome</keyword>
<evidence type="ECO:0000313" key="4">
    <source>
        <dbReference type="Proteomes" id="UP001630127"/>
    </source>
</evidence>